<dbReference type="PANTHER" id="PTHR46383:SF2">
    <property type="entry name" value="AMINOTRANSFERASE"/>
    <property type="match status" value="1"/>
</dbReference>
<dbReference type="Pfam" id="PF00155">
    <property type="entry name" value="Aminotran_1_2"/>
    <property type="match status" value="1"/>
</dbReference>
<dbReference type="Gene3D" id="3.40.640.10">
    <property type="entry name" value="Type I PLP-dependent aspartate aminotransferase-like (Major domain)"/>
    <property type="match status" value="1"/>
</dbReference>
<evidence type="ECO:0000259" key="6">
    <source>
        <dbReference type="Pfam" id="PF00155"/>
    </source>
</evidence>
<dbReference type="CDD" id="cd00609">
    <property type="entry name" value="AAT_like"/>
    <property type="match status" value="1"/>
</dbReference>
<dbReference type="RefSeq" id="WP_377303275.1">
    <property type="nucleotide sequence ID" value="NZ_CP180191.1"/>
</dbReference>
<dbReference type="GO" id="GO:0008483">
    <property type="term" value="F:transaminase activity"/>
    <property type="evidence" value="ECO:0007669"/>
    <property type="project" value="UniProtKB-KW"/>
</dbReference>
<organism evidence="7 8">
    <name type="scientific">Piscinibacterium candidicorallinum</name>
    <dbReference type="NCBI Taxonomy" id="1793872"/>
    <lineage>
        <taxon>Bacteria</taxon>
        <taxon>Pseudomonadati</taxon>
        <taxon>Pseudomonadota</taxon>
        <taxon>Betaproteobacteria</taxon>
        <taxon>Burkholderiales</taxon>
        <taxon>Piscinibacterium</taxon>
    </lineage>
</organism>
<dbReference type="SUPFAM" id="SSF53383">
    <property type="entry name" value="PLP-dependent transferases"/>
    <property type="match status" value="1"/>
</dbReference>
<sequence length="391" mass="41845">MNSRTDLPFALAARNDAIEPFHVMEIVKAAAALQAQGEDVIHMSIGEPDFTAPPAVQAALVAAVQAGQTAYTPALGITPLREAIAAHYAAHGVSVDPARIVITAGASGAMLLALAALVGPGDEVLLPDPTYPCNRHFVSAFGATPVLQPCGPEQAFQLTAADVAARWTPKTRGVMIASPANPTGTSIDPTELAKIHAEVRRRGGFLLVDEIYAGLVYDHEPRSALSLGDDLIVINSFSKYFCMTGWRLGWMVVPPGMVAAVEKLGQNLYICPSALAQHAALACFLPESIAIYEQRRQAFRERRDWLVPALSGLRLSVPVMPDGAFYVYADCSRFAADSEAFAYRVLNDAKVCIVPGRDFGFADPGRYVRLSYATALPRIQEAVARMAKVLG</sequence>
<keyword evidence="3 7" id="KW-0032">Aminotransferase</keyword>
<gene>
    <name evidence="7" type="ORF">ACFOEN_09365</name>
</gene>
<protein>
    <submittedName>
        <fullName evidence="7">Pyridoxal phosphate-dependent aminotransferase</fullName>
        <ecNumber evidence="7">2.6.1.-</ecNumber>
    </submittedName>
</protein>
<evidence type="ECO:0000313" key="8">
    <source>
        <dbReference type="Proteomes" id="UP001595556"/>
    </source>
</evidence>
<dbReference type="EMBL" id="JBHRTI010000004">
    <property type="protein sequence ID" value="MFC3147849.1"/>
    <property type="molecule type" value="Genomic_DNA"/>
</dbReference>
<evidence type="ECO:0000256" key="4">
    <source>
        <dbReference type="ARBA" id="ARBA00022679"/>
    </source>
</evidence>
<dbReference type="InterPro" id="IPR050596">
    <property type="entry name" value="AspAT/PAT-like"/>
</dbReference>
<keyword evidence="8" id="KW-1185">Reference proteome</keyword>
<accession>A0ABV7H5Q9</accession>
<comment type="similarity">
    <text evidence="2">Belongs to the class-I pyridoxal-phosphate-dependent aminotransferase family.</text>
</comment>
<dbReference type="Proteomes" id="UP001595556">
    <property type="component" value="Unassembled WGS sequence"/>
</dbReference>
<name>A0ABV7H5Q9_9BURK</name>
<keyword evidence="5" id="KW-0663">Pyridoxal phosphate</keyword>
<dbReference type="InterPro" id="IPR015424">
    <property type="entry name" value="PyrdxlP-dep_Trfase"/>
</dbReference>
<keyword evidence="4 7" id="KW-0808">Transferase</keyword>
<evidence type="ECO:0000313" key="7">
    <source>
        <dbReference type="EMBL" id="MFC3147849.1"/>
    </source>
</evidence>
<comment type="caution">
    <text evidence="7">The sequence shown here is derived from an EMBL/GenBank/DDBJ whole genome shotgun (WGS) entry which is preliminary data.</text>
</comment>
<dbReference type="InterPro" id="IPR004839">
    <property type="entry name" value="Aminotransferase_I/II_large"/>
</dbReference>
<dbReference type="EC" id="2.6.1.-" evidence="7"/>
<reference evidence="8" key="1">
    <citation type="journal article" date="2019" name="Int. J. Syst. Evol. Microbiol.">
        <title>The Global Catalogue of Microorganisms (GCM) 10K type strain sequencing project: providing services to taxonomists for standard genome sequencing and annotation.</title>
        <authorList>
            <consortium name="The Broad Institute Genomics Platform"/>
            <consortium name="The Broad Institute Genome Sequencing Center for Infectious Disease"/>
            <person name="Wu L."/>
            <person name="Ma J."/>
        </authorList>
    </citation>
    <scope>NUCLEOTIDE SEQUENCE [LARGE SCALE GENOMIC DNA]</scope>
    <source>
        <strain evidence="8">KCTC 52168</strain>
    </source>
</reference>
<evidence type="ECO:0000256" key="5">
    <source>
        <dbReference type="ARBA" id="ARBA00022898"/>
    </source>
</evidence>
<proteinExistence type="inferred from homology"/>
<dbReference type="NCBIfam" id="NF005601">
    <property type="entry name" value="PRK07337.1"/>
    <property type="match status" value="1"/>
</dbReference>
<evidence type="ECO:0000256" key="3">
    <source>
        <dbReference type="ARBA" id="ARBA00022576"/>
    </source>
</evidence>
<comment type="cofactor">
    <cofactor evidence="1">
        <name>pyridoxal 5'-phosphate</name>
        <dbReference type="ChEBI" id="CHEBI:597326"/>
    </cofactor>
</comment>
<dbReference type="PANTHER" id="PTHR46383">
    <property type="entry name" value="ASPARTATE AMINOTRANSFERASE"/>
    <property type="match status" value="1"/>
</dbReference>
<feature type="domain" description="Aminotransferase class I/classII large" evidence="6">
    <location>
        <begin position="39"/>
        <end position="383"/>
    </location>
</feature>
<evidence type="ECO:0000256" key="1">
    <source>
        <dbReference type="ARBA" id="ARBA00001933"/>
    </source>
</evidence>
<dbReference type="PRINTS" id="PR00753">
    <property type="entry name" value="ACCSYNTHASE"/>
</dbReference>
<dbReference type="InterPro" id="IPR015421">
    <property type="entry name" value="PyrdxlP-dep_Trfase_major"/>
</dbReference>
<evidence type="ECO:0000256" key="2">
    <source>
        <dbReference type="ARBA" id="ARBA00007441"/>
    </source>
</evidence>